<proteinExistence type="predicted"/>
<dbReference type="AlphaFoldDB" id="A0A0A9FEJ7"/>
<sequence length="72" mass="8086">MSSCLGAVDNEERQQHQDPPVGAHLSSVIAGHRLPGFCSRHRYLGFCGRRWGTNHADQLPWHLLPLAPPLRH</sequence>
<dbReference type="EMBL" id="GBRH01187109">
    <property type="protein sequence ID" value="JAE10787.1"/>
    <property type="molecule type" value="Transcribed_RNA"/>
</dbReference>
<feature type="region of interest" description="Disordered" evidence="1">
    <location>
        <begin position="1"/>
        <end position="23"/>
    </location>
</feature>
<reference evidence="2" key="1">
    <citation type="submission" date="2014-09" db="EMBL/GenBank/DDBJ databases">
        <authorList>
            <person name="Magalhaes I.L.F."/>
            <person name="Oliveira U."/>
            <person name="Santos F.R."/>
            <person name="Vidigal T.H.D.A."/>
            <person name="Brescovit A.D."/>
            <person name="Santos A.J."/>
        </authorList>
    </citation>
    <scope>NUCLEOTIDE SEQUENCE</scope>
    <source>
        <tissue evidence="2">Shoot tissue taken approximately 20 cm above the soil surface</tissue>
    </source>
</reference>
<name>A0A0A9FEJ7_ARUDO</name>
<protein>
    <submittedName>
        <fullName evidence="2">Uncharacterized protein</fullName>
    </submittedName>
</protein>
<evidence type="ECO:0000313" key="2">
    <source>
        <dbReference type="EMBL" id="JAE10787.1"/>
    </source>
</evidence>
<organism evidence="2">
    <name type="scientific">Arundo donax</name>
    <name type="common">Giant reed</name>
    <name type="synonym">Donax arundinaceus</name>
    <dbReference type="NCBI Taxonomy" id="35708"/>
    <lineage>
        <taxon>Eukaryota</taxon>
        <taxon>Viridiplantae</taxon>
        <taxon>Streptophyta</taxon>
        <taxon>Embryophyta</taxon>
        <taxon>Tracheophyta</taxon>
        <taxon>Spermatophyta</taxon>
        <taxon>Magnoliopsida</taxon>
        <taxon>Liliopsida</taxon>
        <taxon>Poales</taxon>
        <taxon>Poaceae</taxon>
        <taxon>PACMAD clade</taxon>
        <taxon>Arundinoideae</taxon>
        <taxon>Arundineae</taxon>
        <taxon>Arundo</taxon>
    </lineage>
</organism>
<reference evidence="2" key="2">
    <citation type="journal article" date="2015" name="Data Brief">
        <title>Shoot transcriptome of the giant reed, Arundo donax.</title>
        <authorList>
            <person name="Barrero R.A."/>
            <person name="Guerrero F.D."/>
            <person name="Moolhuijzen P."/>
            <person name="Goolsby J.A."/>
            <person name="Tidwell J."/>
            <person name="Bellgard S.E."/>
            <person name="Bellgard M.I."/>
        </authorList>
    </citation>
    <scope>NUCLEOTIDE SEQUENCE</scope>
    <source>
        <tissue evidence="2">Shoot tissue taken approximately 20 cm above the soil surface</tissue>
    </source>
</reference>
<accession>A0A0A9FEJ7</accession>
<evidence type="ECO:0000256" key="1">
    <source>
        <dbReference type="SAM" id="MobiDB-lite"/>
    </source>
</evidence>